<evidence type="ECO:0000259" key="7">
    <source>
        <dbReference type="PROSITE" id="PS50238"/>
    </source>
</evidence>
<dbReference type="SUPFAM" id="SSF57889">
    <property type="entry name" value="Cysteine-rich domain"/>
    <property type="match status" value="1"/>
</dbReference>
<evidence type="ECO:0000313" key="9">
    <source>
        <dbReference type="Proteomes" id="UP000646827"/>
    </source>
</evidence>
<dbReference type="GO" id="GO:0005737">
    <property type="term" value="C:cytoplasm"/>
    <property type="evidence" value="ECO:0007669"/>
    <property type="project" value="TreeGrafter"/>
</dbReference>
<dbReference type="GO" id="GO:0046872">
    <property type="term" value="F:metal ion binding"/>
    <property type="evidence" value="ECO:0007669"/>
    <property type="project" value="UniProtKB-KW"/>
</dbReference>
<dbReference type="PROSITE" id="PS00479">
    <property type="entry name" value="ZF_DAG_PE_1"/>
    <property type="match status" value="1"/>
</dbReference>
<dbReference type="PROSITE" id="PS50081">
    <property type="entry name" value="ZF_DAG_PE_2"/>
    <property type="match status" value="1"/>
</dbReference>
<dbReference type="OrthoDB" id="79452at2759"/>
<feature type="coiled-coil region" evidence="4">
    <location>
        <begin position="116"/>
        <end position="157"/>
    </location>
</feature>
<feature type="region of interest" description="Disordered" evidence="5">
    <location>
        <begin position="345"/>
        <end position="384"/>
    </location>
</feature>
<dbReference type="InterPro" id="IPR008936">
    <property type="entry name" value="Rho_GTPase_activation_prot"/>
</dbReference>
<dbReference type="SUPFAM" id="SSF48350">
    <property type="entry name" value="GTPase activation domain, GAP"/>
    <property type="match status" value="1"/>
</dbReference>
<name>A0A8H7SBQ2_9FUNG</name>
<evidence type="ECO:0000256" key="1">
    <source>
        <dbReference type="ARBA" id="ARBA00022468"/>
    </source>
</evidence>
<keyword evidence="9" id="KW-1185">Reference proteome</keyword>
<dbReference type="PROSITE" id="PS50238">
    <property type="entry name" value="RHOGAP"/>
    <property type="match status" value="1"/>
</dbReference>
<evidence type="ECO:0000256" key="5">
    <source>
        <dbReference type="SAM" id="MobiDB-lite"/>
    </source>
</evidence>
<dbReference type="CDD" id="cd00159">
    <property type="entry name" value="RhoGAP"/>
    <property type="match status" value="1"/>
</dbReference>
<feature type="compositionally biased region" description="Low complexity" evidence="5">
    <location>
        <begin position="348"/>
        <end position="367"/>
    </location>
</feature>
<evidence type="ECO:0000256" key="2">
    <source>
        <dbReference type="ARBA" id="ARBA00022723"/>
    </source>
</evidence>
<dbReference type="SMART" id="SM00324">
    <property type="entry name" value="RhoGAP"/>
    <property type="match status" value="1"/>
</dbReference>
<dbReference type="Proteomes" id="UP000646827">
    <property type="component" value="Unassembled WGS sequence"/>
</dbReference>
<dbReference type="EMBL" id="JAEPRB010000017">
    <property type="protein sequence ID" value="KAG2226382.1"/>
    <property type="molecule type" value="Genomic_DNA"/>
</dbReference>
<evidence type="ECO:0000259" key="6">
    <source>
        <dbReference type="PROSITE" id="PS50081"/>
    </source>
</evidence>
<reference evidence="8 9" key="1">
    <citation type="submission" date="2020-12" db="EMBL/GenBank/DDBJ databases">
        <title>Metabolic potential, ecology and presence of endohyphal bacteria is reflected in genomic diversity of Mucoromycotina.</title>
        <authorList>
            <person name="Muszewska A."/>
            <person name="Okrasinska A."/>
            <person name="Steczkiewicz K."/>
            <person name="Drgas O."/>
            <person name="Orlowska M."/>
            <person name="Perlinska-Lenart U."/>
            <person name="Aleksandrzak-Piekarczyk T."/>
            <person name="Szatraj K."/>
            <person name="Zielenkiewicz U."/>
            <person name="Pilsyk S."/>
            <person name="Malc E."/>
            <person name="Mieczkowski P."/>
            <person name="Kruszewska J.S."/>
            <person name="Biernat P."/>
            <person name="Pawlowska J."/>
        </authorList>
    </citation>
    <scope>NUCLEOTIDE SEQUENCE [LARGE SCALE GENOMIC DNA]</scope>
    <source>
        <strain evidence="8 9">CBS 142.35</strain>
    </source>
</reference>
<feature type="region of interest" description="Disordered" evidence="5">
    <location>
        <begin position="281"/>
        <end position="332"/>
    </location>
</feature>
<comment type="caution">
    <text evidence="8">The sequence shown here is derived from an EMBL/GenBank/DDBJ whole genome shotgun (WGS) entry which is preliminary data.</text>
</comment>
<feature type="compositionally biased region" description="Polar residues" evidence="5">
    <location>
        <begin position="291"/>
        <end position="302"/>
    </location>
</feature>
<feature type="region of interest" description="Disordered" evidence="5">
    <location>
        <begin position="25"/>
        <end position="79"/>
    </location>
</feature>
<dbReference type="Pfam" id="PF00620">
    <property type="entry name" value="RhoGAP"/>
    <property type="match status" value="1"/>
</dbReference>
<gene>
    <name evidence="8" type="ORF">INT45_000550</name>
</gene>
<feature type="domain" description="Rho-GAP" evidence="7">
    <location>
        <begin position="490"/>
        <end position="681"/>
    </location>
</feature>
<dbReference type="InterPro" id="IPR046349">
    <property type="entry name" value="C1-like_sf"/>
</dbReference>
<dbReference type="InterPro" id="IPR050729">
    <property type="entry name" value="Rho-GAP"/>
</dbReference>
<keyword evidence="4" id="KW-0175">Coiled coil</keyword>
<dbReference type="GO" id="GO:0007165">
    <property type="term" value="P:signal transduction"/>
    <property type="evidence" value="ECO:0007669"/>
    <property type="project" value="InterPro"/>
</dbReference>
<dbReference type="InterPro" id="IPR002219">
    <property type="entry name" value="PKC_DAG/PE"/>
</dbReference>
<dbReference type="Gene3D" id="3.30.60.20">
    <property type="match status" value="1"/>
</dbReference>
<dbReference type="PANTHER" id="PTHR23176">
    <property type="entry name" value="RHO/RAC/CDC GTPASE-ACTIVATING PROTEIN"/>
    <property type="match status" value="1"/>
</dbReference>
<dbReference type="GO" id="GO:0005096">
    <property type="term" value="F:GTPase activator activity"/>
    <property type="evidence" value="ECO:0007669"/>
    <property type="project" value="UniProtKB-KW"/>
</dbReference>
<dbReference type="Gene3D" id="1.10.555.10">
    <property type="entry name" value="Rho GTPase activation protein"/>
    <property type="match status" value="1"/>
</dbReference>
<dbReference type="InterPro" id="IPR000198">
    <property type="entry name" value="RhoGAP_dom"/>
</dbReference>
<feature type="compositionally biased region" description="Low complexity" evidence="5">
    <location>
        <begin position="25"/>
        <end position="37"/>
    </location>
</feature>
<proteinExistence type="predicted"/>
<dbReference type="Pfam" id="PF00130">
    <property type="entry name" value="C1_1"/>
    <property type="match status" value="1"/>
</dbReference>
<accession>A0A8H7SBQ2</accession>
<sequence>MSDNNQNSDSQDDFAKINMINNNYNNNNKLNNNNDYNGCPPPESPLSPPILGTTVTAMMRERRRRSSTPQGNDNRSRMKANMSYRGSINETLGRPLDKLCVEMGNEFVKQNSNINKEEEEINQQDLHHTKERLEKTCDSLRQQRDNLASEITQIIAEFSPSSRQVFYIYSAEDLISIDNDDDIHGESTSDNSSKIKKKLWERLRKPFEEQLNSIQEDIQAAKSNYIKLMNERNEIMNEMVLLNTKNAELNAMNNDLSLRVSEREKEAIAFVAGTIFLDDEDRKPSPRSAYSGYNTSSPTATMKRSKPMPPLPSNNTTEKSDEHQQEKLGGISKIKKLRNSRFMFGKLGSSSSSSNCSSPSNKGSKSSTKLYQMDEPGSNGTVSDDTESIAYSVAADGTYFSEDTISGPGEQHSFYQTKFLRPVRCDVCDEKMWRSSELKCQGCGSICHLKCMKNISQECLSIKKSGSNYNYQRQGSMSSNSIKGSVVFGNDLGKQVQLENSKVPLIVRRCVEAVEARGMEMEGIYRKSGGAKQIRDIQELFDQGQTPDLTDDNKWNDINAVTSVLKQYFRKLPDPLFTYQFHHEFIKNTYIKDLPTHRLSEMYSLLHTELPPENKDTIQYLMCHLYRVQKRDKVNFMNTRNLAVIFGPTLLRNMDDASDLLEMSRKIETIDYILNHCNELFDC</sequence>
<feature type="compositionally biased region" description="Pro residues" evidence="5">
    <location>
        <begin position="39"/>
        <end position="48"/>
    </location>
</feature>
<dbReference type="SMART" id="SM00109">
    <property type="entry name" value="C1"/>
    <property type="match status" value="1"/>
</dbReference>
<organism evidence="8 9">
    <name type="scientific">Circinella minor</name>
    <dbReference type="NCBI Taxonomy" id="1195481"/>
    <lineage>
        <taxon>Eukaryota</taxon>
        <taxon>Fungi</taxon>
        <taxon>Fungi incertae sedis</taxon>
        <taxon>Mucoromycota</taxon>
        <taxon>Mucoromycotina</taxon>
        <taxon>Mucoromycetes</taxon>
        <taxon>Mucorales</taxon>
        <taxon>Lichtheimiaceae</taxon>
        <taxon>Circinella</taxon>
    </lineage>
</organism>
<evidence type="ECO:0000313" key="8">
    <source>
        <dbReference type="EMBL" id="KAG2226382.1"/>
    </source>
</evidence>
<evidence type="ECO:0000256" key="4">
    <source>
        <dbReference type="SAM" id="Coils"/>
    </source>
</evidence>
<dbReference type="AlphaFoldDB" id="A0A8H7SBQ2"/>
<protein>
    <recommendedName>
        <fullName evidence="10">RhoGAP-domain-containing protein</fullName>
    </recommendedName>
</protein>
<dbReference type="PANTHER" id="PTHR23176:SF128">
    <property type="entry name" value="RHO GTPASE-ACTIVATING PROTEIN RGD1"/>
    <property type="match status" value="1"/>
</dbReference>
<feature type="coiled-coil region" evidence="4">
    <location>
        <begin position="211"/>
        <end position="238"/>
    </location>
</feature>
<feature type="domain" description="Phorbol-ester/DAG-type" evidence="6">
    <location>
        <begin position="411"/>
        <end position="459"/>
    </location>
</feature>
<evidence type="ECO:0008006" key="10">
    <source>
        <dbReference type="Google" id="ProtNLM"/>
    </source>
</evidence>
<keyword evidence="3" id="KW-0862">Zinc</keyword>
<evidence type="ECO:0000256" key="3">
    <source>
        <dbReference type="ARBA" id="ARBA00022833"/>
    </source>
</evidence>
<keyword evidence="2" id="KW-0479">Metal-binding</keyword>
<keyword evidence="1" id="KW-0343">GTPase activation</keyword>